<name>A0A9N9XJ25_PHYSR</name>
<evidence type="ECO:0000256" key="2">
    <source>
        <dbReference type="SAM" id="Phobius"/>
    </source>
</evidence>
<keyword evidence="2" id="KW-0472">Membrane</keyword>
<reference evidence="3" key="1">
    <citation type="submission" date="2022-01" db="EMBL/GenBank/DDBJ databases">
        <authorList>
            <person name="King R."/>
        </authorList>
    </citation>
    <scope>NUCLEOTIDE SEQUENCE</scope>
</reference>
<keyword evidence="2" id="KW-1133">Transmembrane helix</keyword>
<feature type="transmembrane region" description="Helical" evidence="2">
    <location>
        <begin position="24"/>
        <end position="45"/>
    </location>
</feature>
<protein>
    <submittedName>
        <fullName evidence="3">Uncharacterized protein</fullName>
    </submittedName>
</protein>
<keyword evidence="2" id="KW-0812">Transmembrane</keyword>
<feature type="non-terminal residue" evidence="3">
    <location>
        <position position="1"/>
    </location>
</feature>
<dbReference type="Proteomes" id="UP001153712">
    <property type="component" value="Chromosome 1"/>
</dbReference>
<feature type="region of interest" description="Disordered" evidence="1">
    <location>
        <begin position="119"/>
        <end position="147"/>
    </location>
</feature>
<gene>
    <name evidence="3" type="ORF">PHYEVI_LOCUS701</name>
</gene>
<proteinExistence type="predicted"/>
<dbReference type="EMBL" id="OU900094">
    <property type="protein sequence ID" value="CAG9854237.1"/>
    <property type="molecule type" value="Genomic_DNA"/>
</dbReference>
<feature type="compositionally biased region" description="Polar residues" evidence="1">
    <location>
        <begin position="135"/>
        <end position="147"/>
    </location>
</feature>
<feature type="compositionally biased region" description="Low complexity" evidence="1">
    <location>
        <begin position="122"/>
        <end position="134"/>
    </location>
</feature>
<sequence>FNCGVKYKYDENQEVCKALGWKSWLVVICSVSVLLFCTLTTFNFINNNIIQTPMYFYEVDDLYSINKQVKSIEKKYSQQIHFKPVQDKLSSLTNQLYMTKISLQDDSLENSKTFDTQMAKNSTTTTPSSHWTTSLNTMSSQNLGPSVSRSKKVNWHQSINGKMQPGTSLSRELKQKFTSSGEVTDDRYGIKVTYYDT</sequence>
<keyword evidence="4" id="KW-1185">Reference proteome</keyword>
<evidence type="ECO:0000313" key="4">
    <source>
        <dbReference type="Proteomes" id="UP001153712"/>
    </source>
</evidence>
<accession>A0A9N9XJ25</accession>
<evidence type="ECO:0000313" key="3">
    <source>
        <dbReference type="EMBL" id="CAG9854237.1"/>
    </source>
</evidence>
<dbReference type="AlphaFoldDB" id="A0A9N9XJ25"/>
<evidence type="ECO:0000256" key="1">
    <source>
        <dbReference type="SAM" id="MobiDB-lite"/>
    </source>
</evidence>
<organism evidence="3 4">
    <name type="scientific">Phyllotreta striolata</name>
    <name type="common">Striped flea beetle</name>
    <name type="synonym">Crioceris striolata</name>
    <dbReference type="NCBI Taxonomy" id="444603"/>
    <lineage>
        <taxon>Eukaryota</taxon>
        <taxon>Metazoa</taxon>
        <taxon>Ecdysozoa</taxon>
        <taxon>Arthropoda</taxon>
        <taxon>Hexapoda</taxon>
        <taxon>Insecta</taxon>
        <taxon>Pterygota</taxon>
        <taxon>Neoptera</taxon>
        <taxon>Endopterygota</taxon>
        <taxon>Coleoptera</taxon>
        <taxon>Polyphaga</taxon>
        <taxon>Cucujiformia</taxon>
        <taxon>Chrysomeloidea</taxon>
        <taxon>Chrysomelidae</taxon>
        <taxon>Galerucinae</taxon>
        <taxon>Alticini</taxon>
        <taxon>Phyllotreta</taxon>
    </lineage>
</organism>